<feature type="compositionally biased region" description="Basic and acidic residues" evidence="11">
    <location>
        <begin position="700"/>
        <end position="739"/>
    </location>
</feature>
<dbReference type="EC" id="2.6.1.52" evidence="4"/>
<dbReference type="FunFam" id="3.40.640.10:FF:000010">
    <property type="entry name" value="Phosphoserine aminotransferase"/>
    <property type="match status" value="1"/>
</dbReference>
<evidence type="ECO:0000256" key="9">
    <source>
        <dbReference type="ARBA" id="ARBA00023299"/>
    </source>
</evidence>
<evidence type="ECO:0000256" key="11">
    <source>
        <dbReference type="SAM" id="MobiDB-lite"/>
    </source>
</evidence>
<dbReference type="NCBIfam" id="NF003764">
    <property type="entry name" value="PRK05355.1"/>
    <property type="match status" value="1"/>
</dbReference>
<comment type="caution">
    <text evidence="13">The sequence shown here is derived from an EMBL/GenBank/DDBJ whole genome shotgun (WGS) entry which is preliminary data.</text>
</comment>
<comment type="catalytic activity">
    <reaction evidence="10">
        <text>O-phospho-L-serine + 2-oxoglutarate = 3-phosphooxypyruvate + L-glutamate</text>
        <dbReference type="Rhea" id="RHEA:14329"/>
        <dbReference type="ChEBI" id="CHEBI:16810"/>
        <dbReference type="ChEBI" id="CHEBI:18110"/>
        <dbReference type="ChEBI" id="CHEBI:29985"/>
        <dbReference type="ChEBI" id="CHEBI:57524"/>
        <dbReference type="EC" id="2.6.1.52"/>
    </reaction>
</comment>
<sequence>MAPLTYDLESFLSLKGLADADACNAFPPRTASVSTAATMTMRLDAEISDRDGDKSVRSDGKLGGSSSGLVVHNFSAGPATMLDGVLRQVAYQLEDFEGTGMSILEMGHRDTDGPVQRVISEATTTVQSLLQVPANYAVMWMQGGAHGQFAAVPLNLLGDKIQADYIDTGVWSQKAMTEASKFCSVRVAATAAENSFQSIPPVSEWDLSDDSAYVHICANDTINGLEFLEDPDVGDKLLVGDFTSTLLSRRVQISRYAALYCSSGKNLGPAGVCLVIVRKDLLDRAKAYTPVMLHWKAYAETTPIPSLVNTPPVFAIYTCSLVLKTLQNQWGACGDALEALERRAEARAALVYTCIDSSSGFYINKVLPENRSRMSICFTFCEDADVQRKWGGSITATVELTLMEQRFRQEAQSRGMSGVEGHPAFGGIRVCLYNGVSDEAVEEVVRLMSEQDSGTGYHESANFNTGQVYSIVLLKCLKHSDATQALAFIEDLGLTADISCLSALLATCEQALSWAEWEESSRRHGLLGWVQGAREAAERAIVALGSEMGHGRGWQRDALGRVALTMDLLDWHGLDESHRDLHRRSLDAVFGFAVEAVNAAAGGSSSSRVPLLSGTQLEGVTLGGKLTAKALAELTGSSHDGSATQALSWLGEARLRVRRGLPARPEDAGDTATMDDPADGRKGQWFAYRADVTRLLPPDVARRESPGKEARRLRRADARGEPREAEVEAPRKEQMEEGAPRSLEGRGSAVVGQDAGCGEWFRPSTLDSSLKSSSRQGELNDRRHGQLLAELAEVLGLREEDAQSEALHGSVRLYTSYVPCLACLAALCQFRRRHPGLKLEVAFDGWRQTRHWTT</sequence>
<dbReference type="Proteomes" id="UP000626109">
    <property type="component" value="Unassembled WGS sequence"/>
</dbReference>
<dbReference type="PANTHER" id="PTHR43247:SF1">
    <property type="entry name" value="PHOSPHOSERINE AMINOTRANSFERASE"/>
    <property type="match status" value="1"/>
</dbReference>
<evidence type="ECO:0000256" key="7">
    <source>
        <dbReference type="ARBA" id="ARBA00022679"/>
    </source>
</evidence>
<dbReference type="InterPro" id="IPR015421">
    <property type="entry name" value="PyrdxlP-dep_Trfase_major"/>
</dbReference>
<dbReference type="InterPro" id="IPR015422">
    <property type="entry name" value="PyrdxlP-dep_Trfase_small"/>
</dbReference>
<feature type="region of interest" description="Disordered" evidence="11">
    <location>
        <begin position="660"/>
        <end position="682"/>
    </location>
</feature>
<name>A0A813LGD2_POLGL</name>
<comment type="pathway">
    <text evidence="2">Amino-acid biosynthesis; L-serine biosynthesis; L-serine from 3-phospho-D-glycerate: step 2/3.</text>
</comment>
<dbReference type="PANTHER" id="PTHR43247">
    <property type="entry name" value="PHOSPHOSERINE AMINOTRANSFERASE"/>
    <property type="match status" value="1"/>
</dbReference>
<dbReference type="HAMAP" id="MF_00160">
    <property type="entry name" value="SerC_aminotrans_5"/>
    <property type="match status" value="1"/>
</dbReference>
<evidence type="ECO:0000256" key="1">
    <source>
        <dbReference type="ARBA" id="ARBA00001933"/>
    </source>
</evidence>
<dbReference type="GO" id="GO:0005737">
    <property type="term" value="C:cytoplasm"/>
    <property type="evidence" value="ECO:0007669"/>
    <property type="project" value="TreeGrafter"/>
</dbReference>
<dbReference type="UniPathway" id="UPA00135">
    <property type="reaction ID" value="UER00197"/>
</dbReference>
<evidence type="ECO:0000256" key="5">
    <source>
        <dbReference type="ARBA" id="ARBA00022576"/>
    </source>
</evidence>
<dbReference type="InterPro" id="IPR000192">
    <property type="entry name" value="Aminotrans_V_dom"/>
</dbReference>
<keyword evidence="6" id="KW-0028">Amino-acid biosynthesis</keyword>
<dbReference type="InterPro" id="IPR022278">
    <property type="entry name" value="Pser_aminoTfrase"/>
</dbReference>
<dbReference type="AlphaFoldDB" id="A0A813LGD2"/>
<dbReference type="Gene3D" id="3.40.640.10">
    <property type="entry name" value="Type I PLP-dependent aspartate aminotransferase-like (Major domain)"/>
    <property type="match status" value="1"/>
</dbReference>
<comment type="cofactor">
    <cofactor evidence="1">
        <name>pyridoxal 5'-phosphate</name>
        <dbReference type="ChEBI" id="CHEBI:597326"/>
    </cofactor>
</comment>
<keyword evidence="8" id="KW-0663">Pyridoxal phosphate</keyword>
<proteinExistence type="inferred from homology"/>
<evidence type="ECO:0000256" key="8">
    <source>
        <dbReference type="ARBA" id="ARBA00022898"/>
    </source>
</evidence>
<gene>
    <name evidence="13" type="ORF">PGLA2088_LOCUS45464</name>
</gene>
<evidence type="ECO:0000256" key="6">
    <source>
        <dbReference type="ARBA" id="ARBA00022605"/>
    </source>
</evidence>
<evidence type="ECO:0000256" key="10">
    <source>
        <dbReference type="ARBA" id="ARBA00049007"/>
    </source>
</evidence>
<dbReference type="Pfam" id="PF00266">
    <property type="entry name" value="Aminotran_5"/>
    <property type="match status" value="1"/>
</dbReference>
<dbReference type="GO" id="GO:0004648">
    <property type="term" value="F:O-phospho-L-serine:2-oxoglutarate aminotransferase activity"/>
    <property type="evidence" value="ECO:0007669"/>
    <property type="project" value="UniProtKB-EC"/>
</dbReference>
<dbReference type="InterPro" id="IPR015424">
    <property type="entry name" value="PyrdxlP-dep_Trfase"/>
</dbReference>
<evidence type="ECO:0000256" key="3">
    <source>
        <dbReference type="ARBA" id="ARBA00006904"/>
    </source>
</evidence>
<feature type="region of interest" description="Disordered" evidence="11">
    <location>
        <begin position="698"/>
        <end position="750"/>
    </location>
</feature>
<evidence type="ECO:0000256" key="4">
    <source>
        <dbReference type="ARBA" id="ARBA00013030"/>
    </source>
</evidence>
<keyword evidence="9" id="KW-0718">Serine biosynthesis</keyword>
<feature type="domain" description="Aminotransferase class V" evidence="12">
    <location>
        <begin position="72"/>
        <end position="387"/>
    </location>
</feature>
<dbReference type="GO" id="GO:0030170">
    <property type="term" value="F:pyridoxal phosphate binding"/>
    <property type="evidence" value="ECO:0007669"/>
    <property type="project" value="TreeGrafter"/>
</dbReference>
<comment type="similarity">
    <text evidence="3">Belongs to the class-V pyridoxal-phosphate-dependent aminotransferase family. SerC subfamily.</text>
</comment>
<evidence type="ECO:0000313" key="13">
    <source>
        <dbReference type="EMBL" id="CAE8729620.1"/>
    </source>
</evidence>
<protein>
    <recommendedName>
        <fullName evidence="4">phosphoserine transaminase</fullName>
        <ecNumber evidence="4">2.6.1.52</ecNumber>
    </recommendedName>
</protein>
<dbReference type="Gene3D" id="3.90.1150.10">
    <property type="entry name" value="Aspartate Aminotransferase, domain 1"/>
    <property type="match status" value="1"/>
</dbReference>
<dbReference type="GO" id="GO:0006564">
    <property type="term" value="P:L-serine biosynthetic process"/>
    <property type="evidence" value="ECO:0007669"/>
    <property type="project" value="UniProtKB-KW"/>
</dbReference>
<accession>A0A813LGD2</accession>
<feature type="compositionally biased region" description="Basic and acidic residues" evidence="11">
    <location>
        <begin position="45"/>
        <end position="60"/>
    </location>
</feature>
<keyword evidence="5" id="KW-0032">Aminotransferase</keyword>
<dbReference type="SUPFAM" id="SSF53383">
    <property type="entry name" value="PLP-dependent transferases"/>
    <property type="match status" value="1"/>
</dbReference>
<feature type="region of interest" description="Disordered" evidence="11">
    <location>
        <begin position="45"/>
        <end position="64"/>
    </location>
</feature>
<evidence type="ECO:0000259" key="12">
    <source>
        <dbReference type="Pfam" id="PF00266"/>
    </source>
</evidence>
<dbReference type="EMBL" id="CAJNNW010035724">
    <property type="protein sequence ID" value="CAE8729620.1"/>
    <property type="molecule type" value="Genomic_DNA"/>
</dbReference>
<evidence type="ECO:0000313" key="14">
    <source>
        <dbReference type="Proteomes" id="UP000626109"/>
    </source>
</evidence>
<keyword evidence="7" id="KW-0808">Transferase</keyword>
<reference evidence="13" key="1">
    <citation type="submission" date="2021-02" db="EMBL/GenBank/DDBJ databases">
        <authorList>
            <person name="Dougan E. K."/>
            <person name="Rhodes N."/>
            <person name="Thang M."/>
            <person name="Chan C."/>
        </authorList>
    </citation>
    <scope>NUCLEOTIDE SEQUENCE</scope>
</reference>
<evidence type="ECO:0000256" key="2">
    <source>
        <dbReference type="ARBA" id="ARBA00005099"/>
    </source>
</evidence>
<organism evidence="13 14">
    <name type="scientific">Polarella glacialis</name>
    <name type="common">Dinoflagellate</name>
    <dbReference type="NCBI Taxonomy" id="89957"/>
    <lineage>
        <taxon>Eukaryota</taxon>
        <taxon>Sar</taxon>
        <taxon>Alveolata</taxon>
        <taxon>Dinophyceae</taxon>
        <taxon>Suessiales</taxon>
        <taxon>Suessiaceae</taxon>
        <taxon>Polarella</taxon>
    </lineage>
</organism>